<dbReference type="GO" id="GO:0005634">
    <property type="term" value="C:nucleus"/>
    <property type="evidence" value="ECO:0007669"/>
    <property type="project" value="TreeGrafter"/>
</dbReference>
<dbReference type="InterPro" id="IPR007757">
    <property type="entry name" value="MT-A70-like"/>
</dbReference>
<evidence type="ECO:0000256" key="5">
    <source>
        <dbReference type="ARBA" id="ARBA00048957"/>
    </source>
</evidence>
<keyword evidence="9" id="KW-1185">Reference proteome</keyword>
<dbReference type="GO" id="GO:0001734">
    <property type="term" value="F:mRNA m(6)A methyltransferase activity"/>
    <property type="evidence" value="ECO:0007669"/>
    <property type="project" value="UniProtKB-EC"/>
</dbReference>
<dbReference type="Pfam" id="PF05063">
    <property type="entry name" value="MT-A70"/>
    <property type="match status" value="1"/>
</dbReference>
<dbReference type="AlphaFoldDB" id="B9WAL1"/>
<evidence type="ECO:0000256" key="2">
    <source>
        <dbReference type="ARBA" id="ARBA00022603"/>
    </source>
</evidence>
<reference evidence="8 9" key="1">
    <citation type="journal article" date="2009" name="Genome Res.">
        <title>Comparative genomics of the fungal pathogens Candida dubliniensis and Candida albicans.</title>
        <authorList>
            <person name="Jackson A.P."/>
            <person name="Gamble J.A."/>
            <person name="Yeomans T."/>
            <person name="Moran G.P."/>
            <person name="Saunders D."/>
            <person name="Harris D."/>
            <person name="Aslett M."/>
            <person name="Barrell J.F."/>
            <person name="Butler G."/>
            <person name="Citiulo F."/>
            <person name="Coleman D.C."/>
            <person name="de Groot P.W.J."/>
            <person name="Goodwin T.J."/>
            <person name="Quail M.A."/>
            <person name="McQuillan J."/>
            <person name="Munro C.A."/>
            <person name="Pain A."/>
            <person name="Poulter R.T."/>
            <person name="Rajandream M.A."/>
            <person name="Renauld H."/>
            <person name="Spiering M.J."/>
            <person name="Tivey A."/>
            <person name="Gow N.A.R."/>
            <person name="Barrell B."/>
            <person name="Sullivan D.J."/>
            <person name="Berriman M."/>
        </authorList>
    </citation>
    <scope>NUCLEOTIDE SEQUENCE [LARGE SCALE GENOMIC DNA]</scope>
    <source>
        <strain evidence="9">CD36 / ATCC MYA-646 / CBS 7987 / NCPF 3949 / NRRL Y-17841</strain>
    </source>
</reference>
<sequence>MIYELKDFIPFIEFILNQDNKILDTPIYGQLWIIGPLIQESSNLKFTTTKDFLDYIIQFNTISGYSLEFSGDLNNSINIKHLPRLACINFEGILMLQKRLKGKQTFSQIPNSKNRNPPTNLLQILEISSKHEMLPYSSTNNDSSNFSSELSLGVEFLQELINKPTARTILNKQKARLRTIEKPFHSICNDHNHINLLATVGLNKKEYSHFGSKQTTPVDVVRQRILKCRNILSNDVYKCAQDKIHFLPIINNHTDLNLGDCSYLDTCHKLKSCRYLHYYTLAPMKKEQSQVSEGQQQQQQQQRQIKLQGLEYTSGDCFSESFREPLPPQWINCDVRCLPFSILGKFAAIISDPAWDIHMSLPYGTCKDDELLSLPMHELQDEGIIMLWVTGRSIEIGRRALLKWGYQIYDEMIWIKLNQLRRTIVTGRTGHWLNHSKEHLLVGLKGNPTWINKKIDTDVVVSPTRETSRKPDEFYDIVERLVGTHSRKLEIFGRDHNTRPGWLTIGNQLQGVSLFEPELKYKYELYKQTTTGATAATTTSSGGGGK</sequence>
<evidence type="ECO:0000313" key="8">
    <source>
        <dbReference type="EMBL" id="CAX43431.1"/>
    </source>
</evidence>
<evidence type="ECO:0000256" key="6">
    <source>
        <dbReference type="PROSITE-ProRule" id="PRU00489"/>
    </source>
</evidence>
<dbReference type="GeneID" id="8045698"/>
<dbReference type="SUPFAM" id="SSF53335">
    <property type="entry name" value="S-adenosyl-L-methionine-dependent methyltransferases"/>
    <property type="match status" value="1"/>
</dbReference>
<evidence type="ECO:0000313" key="7">
    <source>
        <dbReference type="CGD" id="CAL0000162792"/>
    </source>
</evidence>
<keyword evidence="3 8" id="KW-0808">Transferase</keyword>
<dbReference type="HOGENOM" id="CLU_018702_4_1_1"/>
<evidence type="ECO:0000256" key="1">
    <source>
        <dbReference type="ARBA" id="ARBA00012160"/>
    </source>
</evidence>
<dbReference type="OrthoDB" id="10262526at2759"/>
<dbReference type="KEGG" id="cdu:CD36_16510"/>
<comment type="similarity">
    <text evidence="6">Belongs to the MT-A70-like family.</text>
</comment>
<evidence type="ECO:0000256" key="4">
    <source>
        <dbReference type="ARBA" id="ARBA00022691"/>
    </source>
</evidence>
<dbReference type="EC" id="2.1.1.348" evidence="1"/>
<keyword evidence="2 8" id="KW-0489">Methyltransferase</keyword>
<dbReference type="PANTHER" id="PTHR12829">
    <property type="entry name" value="N6-ADENOSINE-METHYLTRANSFERASE"/>
    <property type="match status" value="1"/>
</dbReference>
<dbReference type="InterPro" id="IPR029063">
    <property type="entry name" value="SAM-dependent_MTases_sf"/>
</dbReference>
<gene>
    <name evidence="7" type="ordered locus">Cd36_16510</name>
    <name evidence="8" type="ORF">CD36_16510</name>
</gene>
<dbReference type="RefSeq" id="XP_002418131.1">
    <property type="nucleotide sequence ID" value="XM_002418086.1"/>
</dbReference>
<dbReference type="Proteomes" id="UP000002605">
    <property type="component" value="Chromosome 2"/>
</dbReference>
<dbReference type="PANTHER" id="PTHR12829:SF7">
    <property type="entry name" value="N6-ADENOSINE-METHYLTRANSFERASE CATALYTIC SUBUNIT"/>
    <property type="match status" value="1"/>
</dbReference>
<accession>B9WAL1</accession>
<keyword evidence="4" id="KW-0949">S-adenosyl-L-methionine</keyword>
<comment type="catalytic activity">
    <reaction evidence="5">
        <text>an adenosine in mRNA + S-adenosyl-L-methionine = an N(6)-methyladenosine in mRNA + S-adenosyl-L-homocysteine + H(+)</text>
        <dbReference type="Rhea" id="RHEA:55584"/>
        <dbReference type="Rhea" id="RHEA-COMP:12414"/>
        <dbReference type="Rhea" id="RHEA-COMP:12417"/>
        <dbReference type="ChEBI" id="CHEBI:15378"/>
        <dbReference type="ChEBI" id="CHEBI:57856"/>
        <dbReference type="ChEBI" id="CHEBI:59789"/>
        <dbReference type="ChEBI" id="CHEBI:74411"/>
        <dbReference type="ChEBI" id="CHEBI:74449"/>
        <dbReference type="EC" id="2.1.1.348"/>
    </reaction>
</comment>
<dbReference type="eggNOG" id="KOG2098">
    <property type="taxonomic scope" value="Eukaryota"/>
</dbReference>
<evidence type="ECO:0000256" key="3">
    <source>
        <dbReference type="ARBA" id="ARBA00022679"/>
    </source>
</evidence>
<organism evidence="8 9">
    <name type="scientific">Candida dubliniensis (strain CD36 / ATCC MYA-646 / CBS 7987 / NCPF 3949 / NRRL Y-17841)</name>
    <name type="common">Yeast</name>
    <dbReference type="NCBI Taxonomy" id="573826"/>
    <lineage>
        <taxon>Eukaryota</taxon>
        <taxon>Fungi</taxon>
        <taxon>Dikarya</taxon>
        <taxon>Ascomycota</taxon>
        <taxon>Saccharomycotina</taxon>
        <taxon>Pichiomycetes</taxon>
        <taxon>Debaryomycetaceae</taxon>
        <taxon>Candida/Lodderomyces clade</taxon>
        <taxon>Candida</taxon>
    </lineage>
</organism>
<name>B9WAL1_CANDC</name>
<dbReference type="GO" id="GO:0036396">
    <property type="term" value="C:RNA N6-methyladenosine methyltransferase complex"/>
    <property type="evidence" value="ECO:0007669"/>
    <property type="project" value="TreeGrafter"/>
</dbReference>
<proteinExistence type="inferred from homology"/>
<dbReference type="GO" id="GO:0032259">
    <property type="term" value="P:methylation"/>
    <property type="evidence" value="ECO:0007669"/>
    <property type="project" value="UniProtKB-KW"/>
</dbReference>
<dbReference type="EMBL" id="FM992689">
    <property type="protein sequence ID" value="CAX43431.1"/>
    <property type="molecule type" value="Genomic_DNA"/>
</dbReference>
<dbReference type="PROSITE" id="PS51143">
    <property type="entry name" value="MT_A70"/>
    <property type="match status" value="1"/>
</dbReference>
<dbReference type="CGD" id="CAL0000162792">
    <property type="gene designation" value="Cd36_16510"/>
</dbReference>
<evidence type="ECO:0000313" key="9">
    <source>
        <dbReference type="Proteomes" id="UP000002605"/>
    </source>
</evidence>
<dbReference type="VEuPathDB" id="FungiDB:CD36_16510"/>
<protein>
    <recommendedName>
        <fullName evidence="1">mRNA m(6)A methyltransferase</fullName>
        <ecNumber evidence="1">2.1.1.348</ecNumber>
    </recommendedName>
</protein>